<gene>
    <name evidence="3" type="ORF">F0L46_25105</name>
</gene>
<dbReference type="Gene3D" id="2.160.10.10">
    <property type="entry name" value="Hexapeptide repeat proteins"/>
    <property type="match status" value="1"/>
</dbReference>
<name>A0A5B2UZF2_9HYPH</name>
<proteinExistence type="predicted"/>
<reference evidence="3 4" key="1">
    <citation type="submission" date="2019-09" db="EMBL/GenBank/DDBJ databases">
        <title>Salinarimonas rosea gen. nov., sp. nov., a new member of the a-2 subgroup of the Proteobacteria.</title>
        <authorList>
            <person name="Liu J."/>
        </authorList>
    </citation>
    <scope>NUCLEOTIDE SEQUENCE [LARGE SCALE GENOMIC DNA]</scope>
    <source>
        <strain evidence="3 4">BN140002</strain>
    </source>
</reference>
<reference evidence="3 4" key="2">
    <citation type="submission" date="2019-09" db="EMBL/GenBank/DDBJ databases">
        <authorList>
            <person name="Jin C."/>
        </authorList>
    </citation>
    <scope>NUCLEOTIDE SEQUENCE [LARGE SCALE GENOMIC DNA]</scope>
    <source>
        <strain evidence="3 4">BN140002</strain>
    </source>
</reference>
<evidence type="ECO:0000256" key="1">
    <source>
        <dbReference type="ARBA" id="ARBA00022679"/>
    </source>
</evidence>
<dbReference type="EMBL" id="VUOA01000065">
    <property type="protein sequence ID" value="KAA2232146.1"/>
    <property type="molecule type" value="Genomic_DNA"/>
</dbReference>
<keyword evidence="2" id="KW-0012">Acyltransferase</keyword>
<organism evidence="3 4">
    <name type="scientific">Salinarimonas soli</name>
    <dbReference type="NCBI Taxonomy" id="1638099"/>
    <lineage>
        <taxon>Bacteria</taxon>
        <taxon>Pseudomonadati</taxon>
        <taxon>Pseudomonadota</taxon>
        <taxon>Alphaproteobacteria</taxon>
        <taxon>Hyphomicrobiales</taxon>
        <taxon>Salinarimonadaceae</taxon>
        <taxon>Salinarimonas</taxon>
    </lineage>
</organism>
<dbReference type="RefSeq" id="WP_149822349.1">
    <property type="nucleotide sequence ID" value="NZ_VUOA01000065.1"/>
</dbReference>
<evidence type="ECO:0000313" key="4">
    <source>
        <dbReference type="Proteomes" id="UP000323142"/>
    </source>
</evidence>
<keyword evidence="4" id="KW-1185">Reference proteome</keyword>
<dbReference type="OrthoDB" id="9803036at2"/>
<dbReference type="GO" id="GO:0016746">
    <property type="term" value="F:acyltransferase activity"/>
    <property type="evidence" value="ECO:0007669"/>
    <property type="project" value="UniProtKB-KW"/>
</dbReference>
<dbReference type="InterPro" id="IPR011004">
    <property type="entry name" value="Trimer_LpxA-like_sf"/>
</dbReference>
<evidence type="ECO:0000256" key="2">
    <source>
        <dbReference type="ARBA" id="ARBA00023315"/>
    </source>
</evidence>
<dbReference type="AlphaFoldDB" id="A0A5B2UZF2"/>
<dbReference type="InterPro" id="IPR050065">
    <property type="entry name" value="GlmU-like"/>
</dbReference>
<comment type="caution">
    <text evidence="3">The sequence shown here is derived from an EMBL/GenBank/DDBJ whole genome shotgun (WGS) entry which is preliminary data.</text>
</comment>
<evidence type="ECO:0000313" key="3">
    <source>
        <dbReference type="EMBL" id="KAA2232146.1"/>
    </source>
</evidence>
<protein>
    <submittedName>
        <fullName evidence="3">LpxA family transferase</fullName>
    </submittedName>
</protein>
<keyword evidence="1 3" id="KW-0808">Transferase</keyword>
<dbReference type="Proteomes" id="UP000323142">
    <property type="component" value="Unassembled WGS sequence"/>
</dbReference>
<sequence length="203" mass="20417">MNPDDPWAEIAAFDASPLAAVGRLAPWDLTARAAGIVEAILAALPPGYLIEDGVAVHASASVEAGAVLKGPLIVGPACRIAAGAYLRGGCWLAEDCVVGPGAEVKSSFLFAAARLAHFNFVGDSILGGDVNLEAGAIIANHRNERADPTIAIRVGGRVVETGVTKFGALVGDGARIGANAVVAPGALLARGTVVPRLGLVDQA</sequence>
<dbReference type="PANTHER" id="PTHR43584:SF8">
    <property type="entry name" value="N-ACETYLMURAMATE ALPHA-1-PHOSPHATE URIDYLYLTRANSFERASE"/>
    <property type="match status" value="1"/>
</dbReference>
<dbReference type="SUPFAM" id="SSF51161">
    <property type="entry name" value="Trimeric LpxA-like enzymes"/>
    <property type="match status" value="1"/>
</dbReference>
<dbReference type="GO" id="GO:0016779">
    <property type="term" value="F:nucleotidyltransferase activity"/>
    <property type="evidence" value="ECO:0007669"/>
    <property type="project" value="UniProtKB-ARBA"/>
</dbReference>
<dbReference type="PANTHER" id="PTHR43584">
    <property type="entry name" value="NUCLEOTIDYL TRANSFERASE"/>
    <property type="match status" value="1"/>
</dbReference>
<accession>A0A5B2UZF2</accession>